<organism evidence="3 4">
    <name type="scientific">Mangrovicoccus algicola</name>
    <dbReference type="NCBI Taxonomy" id="2771008"/>
    <lineage>
        <taxon>Bacteria</taxon>
        <taxon>Pseudomonadati</taxon>
        <taxon>Pseudomonadota</taxon>
        <taxon>Alphaproteobacteria</taxon>
        <taxon>Rhodobacterales</taxon>
        <taxon>Paracoccaceae</taxon>
        <taxon>Mangrovicoccus</taxon>
    </lineage>
</organism>
<feature type="non-terminal residue" evidence="3">
    <location>
        <position position="79"/>
    </location>
</feature>
<comment type="caution">
    <text evidence="3">The sequence shown here is derived from an EMBL/GenBank/DDBJ whole genome shotgun (WGS) entry which is preliminary data.</text>
</comment>
<keyword evidence="2" id="KW-0732">Signal</keyword>
<evidence type="ECO:0000256" key="2">
    <source>
        <dbReference type="SAM" id="SignalP"/>
    </source>
</evidence>
<reference evidence="3" key="1">
    <citation type="submission" date="2020-09" db="EMBL/GenBank/DDBJ databases">
        <title>A novel bacterium of genus Mangrovicoccus, isolated from South China Sea.</title>
        <authorList>
            <person name="Huang H."/>
            <person name="Mo K."/>
            <person name="Hu Y."/>
        </authorList>
    </citation>
    <scope>NUCLEOTIDE SEQUENCE</scope>
    <source>
        <strain evidence="3">HB182678</strain>
    </source>
</reference>
<feature type="compositionally biased region" description="Low complexity" evidence="1">
    <location>
        <begin position="68"/>
        <end position="79"/>
    </location>
</feature>
<name>A0A8J6ZF97_9RHOB</name>
<evidence type="ECO:0000313" key="4">
    <source>
        <dbReference type="Proteomes" id="UP000609121"/>
    </source>
</evidence>
<dbReference type="Proteomes" id="UP000609121">
    <property type="component" value="Unassembled WGS sequence"/>
</dbReference>
<sequence>MPGHAIAAIMALALAAALLPGQGAAQGTDASDLSAAELEAIFQKQKTRGLVLVQPQAPPEAGGTQPRAAAASTVAATAE</sequence>
<dbReference type="EMBL" id="JACVXA010000094">
    <property type="protein sequence ID" value="MBE3640451.1"/>
    <property type="molecule type" value="Genomic_DNA"/>
</dbReference>
<feature type="region of interest" description="Disordered" evidence="1">
    <location>
        <begin position="56"/>
        <end position="79"/>
    </location>
</feature>
<evidence type="ECO:0008006" key="5">
    <source>
        <dbReference type="Google" id="ProtNLM"/>
    </source>
</evidence>
<feature type="chain" id="PRO_5035189361" description="DUF4148 domain-containing protein" evidence="2">
    <location>
        <begin position="26"/>
        <end position="79"/>
    </location>
</feature>
<evidence type="ECO:0000256" key="1">
    <source>
        <dbReference type="SAM" id="MobiDB-lite"/>
    </source>
</evidence>
<gene>
    <name evidence="3" type="ORF">ICN82_19790</name>
</gene>
<dbReference type="AlphaFoldDB" id="A0A8J6ZF97"/>
<protein>
    <recommendedName>
        <fullName evidence="5">DUF4148 domain-containing protein</fullName>
    </recommendedName>
</protein>
<keyword evidence="4" id="KW-1185">Reference proteome</keyword>
<feature type="signal peptide" evidence="2">
    <location>
        <begin position="1"/>
        <end position="25"/>
    </location>
</feature>
<proteinExistence type="predicted"/>
<accession>A0A8J6ZF97</accession>
<evidence type="ECO:0000313" key="3">
    <source>
        <dbReference type="EMBL" id="MBE3640451.1"/>
    </source>
</evidence>